<dbReference type="InterPro" id="IPR029016">
    <property type="entry name" value="GAF-like_dom_sf"/>
</dbReference>
<dbReference type="PANTHER" id="PTHR45228">
    <property type="entry name" value="CYCLIC DI-GMP PHOSPHODIESTERASE TM_0186-RELATED"/>
    <property type="match status" value="1"/>
</dbReference>
<reference evidence="5 6" key="2">
    <citation type="journal article" date="2008" name="Science">
        <title>Environmental genomics reveals a single-species ecosystem deep within Earth.</title>
        <authorList>
            <person name="Chivian D."/>
            <person name="Brodie E.L."/>
            <person name="Alm E.J."/>
            <person name="Culley D.E."/>
            <person name="Dehal P.S."/>
            <person name="Desantis T.Z."/>
            <person name="Gihring T.M."/>
            <person name="Lapidus A."/>
            <person name="Lin L.H."/>
            <person name="Lowry S.R."/>
            <person name="Moser D.P."/>
            <person name="Richardson P.M."/>
            <person name="Southam G."/>
            <person name="Wanger G."/>
            <person name="Pratt L.M."/>
            <person name="Andersen G.L."/>
            <person name="Hazen T.C."/>
            <person name="Brockman F.J."/>
            <person name="Arkin A.P."/>
            <person name="Onstott T.C."/>
        </authorList>
    </citation>
    <scope>NUCLEOTIDE SEQUENCE [LARGE SCALE GENOMIC DNA]</scope>
    <source>
        <strain evidence="5 6">MP104C</strain>
    </source>
</reference>
<dbReference type="NCBIfam" id="TIGR00277">
    <property type="entry name" value="HDIG"/>
    <property type="match status" value="1"/>
</dbReference>
<keyword evidence="1" id="KW-0472">Membrane</keyword>
<dbReference type="SMART" id="SM00471">
    <property type="entry name" value="HDc"/>
    <property type="match status" value="1"/>
</dbReference>
<dbReference type="InterPro" id="IPR013655">
    <property type="entry name" value="PAS_fold_3"/>
</dbReference>
<gene>
    <name evidence="5" type="ordered locus">Daud_1728</name>
</gene>
<dbReference type="HOGENOM" id="CLU_274037_0_0_9"/>
<accession>B1I5C9</accession>
<dbReference type="Proteomes" id="UP000008544">
    <property type="component" value="Chromosome"/>
</dbReference>
<dbReference type="SMART" id="SM00065">
    <property type="entry name" value="GAF"/>
    <property type="match status" value="3"/>
</dbReference>
<dbReference type="Gene3D" id="2.10.70.100">
    <property type="match status" value="1"/>
</dbReference>
<protein>
    <submittedName>
        <fullName evidence="5">Putative PAS/PAC sensor protein</fullName>
    </submittedName>
</protein>
<dbReference type="Pfam" id="PF13487">
    <property type="entry name" value="HD_5"/>
    <property type="match status" value="1"/>
</dbReference>
<dbReference type="InterPro" id="IPR001610">
    <property type="entry name" value="PAC"/>
</dbReference>
<dbReference type="PROSITE" id="PS50112">
    <property type="entry name" value="PAS"/>
    <property type="match status" value="2"/>
</dbReference>
<feature type="domain" description="HD-GYP" evidence="4">
    <location>
        <begin position="985"/>
        <end position="1171"/>
    </location>
</feature>
<dbReference type="InterPro" id="IPR000014">
    <property type="entry name" value="PAS"/>
</dbReference>
<dbReference type="InterPro" id="IPR035965">
    <property type="entry name" value="PAS-like_dom_sf"/>
</dbReference>
<keyword evidence="1" id="KW-0812">Transmembrane</keyword>
<dbReference type="PROSITE" id="PS51832">
    <property type="entry name" value="HD_GYP"/>
    <property type="match status" value="1"/>
</dbReference>
<dbReference type="SMART" id="SM00091">
    <property type="entry name" value="PAS"/>
    <property type="match status" value="3"/>
</dbReference>
<dbReference type="Pfam" id="PF13185">
    <property type="entry name" value="GAF_2"/>
    <property type="match status" value="3"/>
</dbReference>
<dbReference type="CDD" id="cd00077">
    <property type="entry name" value="HDc"/>
    <property type="match status" value="1"/>
</dbReference>
<dbReference type="SUPFAM" id="SSF109604">
    <property type="entry name" value="HD-domain/PDEase-like"/>
    <property type="match status" value="1"/>
</dbReference>
<evidence type="ECO:0000259" key="2">
    <source>
        <dbReference type="PROSITE" id="PS50112"/>
    </source>
</evidence>
<dbReference type="InterPro" id="IPR052020">
    <property type="entry name" value="Cyclic_di-GMP/3'3'-cGAMP_PDE"/>
</dbReference>
<dbReference type="SUPFAM" id="SSF55785">
    <property type="entry name" value="PYP-like sensor domain (PAS domain)"/>
    <property type="match status" value="3"/>
</dbReference>
<keyword evidence="1" id="KW-1133">Transmembrane helix</keyword>
<dbReference type="Gene3D" id="1.10.3210.10">
    <property type="entry name" value="Hypothetical protein af1432"/>
    <property type="match status" value="1"/>
</dbReference>
<feature type="domain" description="PAS" evidence="2">
    <location>
        <begin position="88"/>
        <end position="162"/>
    </location>
</feature>
<dbReference type="GO" id="GO:0006355">
    <property type="term" value="P:regulation of DNA-templated transcription"/>
    <property type="evidence" value="ECO:0007669"/>
    <property type="project" value="InterPro"/>
</dbReference>
<dbReference type="eggNOG" id="COG2203">
    <property type="taxonomic scope" value="Bacteria"/>
</dbReference>
<feature type="domain" description="PAC" evidence="3">
    <location>
        <begin position="588"/>
        <end position="641"/>
    </location>
</feature>
<feature type="transmembrane region" description="Helical" evidence="1">
    <location>
        <begin position="12"/>
        <end position="35"/>
    </location>
</feature>
<dbReference type="Gene3D" id="3.30.450.20">
    <property type="entry name" value="PAS domain"/>
    <property type="match status" value="3"/>
</dbReference>
<dbReference type="AlphaFoldDB" id="B1I5C9"/>
<feature type="domain" description="PAS" evidence="2">
    <location>
        <begin position="395"/>
        <end position="465"/>
    </location>
</feature>
<sequence length="1171" mass="131069">MKTQGEVAAFRMALLYTLFAGAWIFFSDWLLAWLVTDLAWLVRLETYKGWAFVAVTAVLLYFVLQRRLRALEEAHGARLAAQARERGLAERLQHYLAASPTVIYALKVEGGAARPVWVSENIRPLLGYPPEEALQPGWWAAHLHPEDRERVLANQSLLLEAGSLAHEYRFFHKDGRVLWVRDELRMVSDAAARDGQGQEIVGAWTDITALKEKEKEKQRAARSFRMLSRCNEAIALAEEEGALTEEICRLLVEEGGYRMAWVGFAEEEPGKRVLPVAQAGFEAGYLEAISVTWDDAETGRGPTGTAISSGQPVVCRNMLADPAYVPWRSEATRRGYASSIALPLADEKGTFGALNIYAAEPDAFDSDEVDLLGRLANTLSLGINKLRDRGALKKSENRYRGLFERATDVIFLVDARGRIRDCNPAACAVLGYDRAEMLTKNLQDLISPEDLAVEPLRIDQALGKPLSFKRKFRRKDGTLIITEARVTKLESGLLLGIVRDITGQVRAEETLRESERLLRESQELAGIGNYVLDIPAGTWKSSAVLADILGINRKDEHSLEEWSAVIHPDWREHVLRAREEALEKGAQFRQEYKIIRKSDGEERWVYQAGKIERDEKGNPVRMIGTILDITARRENEEEIRARHAELAALYELSTHIRAAKSSADLLPIVLDNVRRLLRAAAAAVTLVSPDRTRFIITLGAGLWEDSTGRTFPADRGLCGLVLDTGKPYVSEDYGAEARALPLEGGAEKEIGPAAFVPLKSEEELLGVLAVASRREPGARTFTPAEMHLLTAVGEMVGNALRRMQLYEEAARRLRQTQALRNIDMAITGSLDLRVTFRVILDEVTGQLGVDAAAILRRDPYTGTLRYEAWRGFHAVSPEHLSLRLNEGYAGRAALERRALFLPDLREAEPDPAQGHLLAGEGFAAYYAVPLIAKGHVQGVLEVFRRKPAVPDGEWLEFLETLAGQAAVAIDDAELFHRLERANVELTQAYDLTLEGWAYALDLKDEETEGHSRRVTEMTLRIAREMGLTAEELAHIRRGALLHDIGKMGIPDAILLKPGSLTDEEWEIMRRHPVYAYQMLSRIDYLRPALDIPYCHHEKWDGTGYPRGLKGEEIPLAARIFAVVDAYDALTSDRPYRPAWPKEKALAYLREQAGRHFDPRVVEVFLQILEPE</sequence>
<evidence type="ECO:0000313" key="5">
    <source>
        <dbReference type="EMBL" id="ACA60226.1"/>
    </source>
</evidence>
<reference evidence="6" key="1">
    <citation type="submission" date="2007-10" db="EMBL/GenBank/DDBJ databases">
        <title>Complete sequence of chromosome of Desulforudis audaxviator MP104C.</title>
        <authorList>
            <person name="Copeland A."/>
            <person name="Lucas S."/>
            <person name="Lapidus A."/>
            <person name="Barry K."/>
            <person name="Glavina del Rio T."/>
            <person name="Dalin E."/>
            <person name="Tice H."/>
            <person name="Bruce D."/>
            <person name="Pitluck S."/>
            <person name="Lowry S.R."/>
            <person name="Larimer F."/>
            <person name="Land M.L."/>
            <person name="Hauser L."/>
            <person name="Kyrpides N."/>
            <person name="Ivanova N.N."/>
            <person name="Richardson P."/>
        </authorList>
    </citation>
    <scope>NUCLEOTIDE SEQUENCE [LARGE SCALE GENOMIC DNA]</scope>
    <source>
        <strain evidence="6">MP104C</strain>
    </source>
</reference>
<dbReference type="STRING" id="477974.Daud_1728"/>
<dbReference type="InterPro" id="IPR037522">
    <property type="entry name" value="HD_GYP_dom"/>
</dbReference>
<dbReference type="PROSITE" id="PS50113">
    <property type="entry name" value="PAC"/>
    <property type="match status" value="2"/>
</dbReference>
<dbReference type="Pfam" id="PF08447">
    <property type="entry name" value="PAS_3"/>
    <property type="match status" value="2"/>
</dbReference>
<dbReference type="InterPro" id="IPR003607">
    <property type="entry name" value="HD/PDEase_dom"/>
</dbReference>
<evidence type="ECO:0000259" key="4">
    <source>
        <dbReference type="PROSITE" id="PS51832"/>
    </source>
</evidence>
<dbReference type="InterPro" id="IPR003018">
    <property type="entry name" value="GAF"/>
</dbReference>
<keyword evidence="6" id="KW-1185">Reference proteome</keyword>
<dbReference type="InterPro" id="IPR013767">
    <property type="entry name" value="PAS_fold"/>
</dbReference>
<dbReference type="InterPro" id="IPR000700">
    <property type="entry name" value="PAS-assoc_C"/>
</dbReference>
<proteinExistence type="predicted"/>
<evidence type="ECO:0000256" key="1">
    <source>
        <dbReference type="SAM" id="Phobius"/>
    </source>
</evidence>
<dbReference type="eggNOG" id="COG2202">
    <property type="taxonomic scope" value="Bacteria"/>
</dbReference>
<evidence type="ECO:0000259" key="3">
    <source>
        <dbReference type="PROSITE" id="PS50113"/>
    </source>
</evidence>
<dbReference type="EMBL" id="CP000860">
    <property type="protein sequence ID" value="ACA60226.1"/>
    <property type="molecule type" value="Genomic_DNA"/>
</dbReference>
<dbReference type="Gene3D" id="3.30.450.40">
    <property type="match status" value="3"/>
</dbReference>
<dbReference type="InterPro" id="IPR006675">
    <property type="entry name" value="HDIG_dom"/>
</dbReference>
<dbReference type="NCBIfam" id="TIGR00229">
    <property type="entry name" value="sensory_box"/>
    <property type="match status" value="3"/>
</dbReference>
<dbReference type="eggNOG" id="COG3437">
    <property type="taxonomic scope" value="Bacteria"/>
</dbReference>
<dbReference type="KEGG" id="dau:Daud_1728"/>
<dbReference type="PANTHER" id="PTHR45228:SF1">
    <property type="entry name" value="CYCLIC DI-GMP PHOSPHODIESTERASE TM_0186"/>
    <property type="match status" value="1"/>
</dbReference>
<evidence type="ECO:0000313" key="6">
    <source>
        <dbReference type="Proteomes" id="UP000008544"/>
    </source>
</evidence>
<organism evidence="5 6">
    <name type="scientific">Desulforudis audaxviator (strain MP104C)</name>
    <dbReference type="NCBI Taxonomy" id="477974"/>
    <lineage>
        <taxon>Bacteria</taxon>
        <taxon>Bacillati</taxon>
        <taxon>Bacillota</taxon>
        <taxon>Clostridia</taxon>
        <taxon>Thermoanaerobacterales</taxon>
        <taxon>Candidatus Desulforudaceae</taxon>
        <taxon>Candidatus Desulforudis</taxon>
    </lineage>
</organism>
<dbReference type="SUPFAM" id="SSF55781">
    <property type="entry name" value="GAF domain-like"/>
    <property type="match status" value="3"/>
</dbReference>
<feature type="domain" description="PAC" evidence="3">
    <location>
        <begin position="164"/>
        <end position="219"/>
    </location>
</feature>
<dbReference type="eggNOG" id="COG3605">
    <property type="taxonomic scope" value="Bacteria"/>
</dbReference>
<name>B1I5C9_DESAP</name>
<dbReference type="SMART" id="SM00086">
    <property type="entry name" value="PAC"/>
    <property type="match status" value="3"/>
</dbReference>
<dbReference type="CDD" id="cd00130">
    <property type="entry name" value="PAS"/>
    <property type="match status" value="3"/>
</dbReference>
<dbReference type="Pfam" id="PF00989">
    <property type="entry name" value="PAS"/>
    <property type="match status" value="1"/>
</dbReference>